<dbReference type="Proteomes" id="UP001139411">
    <property type="component" value="Unassembled WGS sequence"/>
</dbReference>
<sequence>MNILITGANFSNKGAQLMLESLVFSVGKFIPNATIVVSPLLGNDDKLKKLGIEKLNYPLYHYGNGKNFDYLLKYPWFFSLLLKLKGKVAKGTIELRDIDAVFDISGFAFGDKWGSLPLYNLAVFARKMKSQGTKFILFPQAFGSFEKSGMKESITRVVSEVDLLIARDRQSYTYITDTVKTEQSNIKLYQDITLTFYKKIAIEDGQINLPFVAIVPNERMLDKASASWTNSYVDTMANAIDFILKKSDLNVLLLIHAQGTSGDAKVGKDIVAKLDSSLSKRVTFFVEEDPVRLKSIIAKAEFMIGSRFHALASALSSNVPSIGTSWLHKYEMLFEDYGLKEFSFLEPSDLILSKIEALLDHETNNKIRKQLTEINSTLASSSERMWQEIKTVLNQ</sequence>
<dbReference type="Pfam" id="PF04230">
    <property type="entry name" value="PS_pyruv_trans"/>
    <property type="match status" value="1"/>
</dbReference>
<dbReference type="GO" id="GO:0016740">
    <property type="term" value="F:transferase activity"/>
    <property type="evidence" value="ECO:0007669"/>
    <property type="project" value="UniProtKB-KW"/>
</dbReference>
<dbReference type="PANTHER" id="PTHR36836">
    <property type="entry name" value="COLANIC ACID BIOSYNTHESIS PROTEIN WCAK"/>
    <property type="match status" value="1"/>
</dbReference>
<gene>
    <name evidence="2" type="ORF">L0661_24540</name>
</gene>
<dbReference type="RefSeq" id="WP_235179655.1">
    <property type="nucleotide sequence ID" value="NZ_JAKFFV010000021.1"/>
</dbReference>
<dbReference type="InterPro" id="IPR007345">
    <property type="entry name" value="Polysacch_pyruvyl_Trfase"/>
</dbReference>
<reference evidence="2" key="1">
    <citation type="submission" date="2022-01" db="EMBL/GenBank/DDBJ databases">
        <title>Novel species in genus Dyadobacter.</title>
        <authorList>
            <person name="Ma C."/>
        </authorList>
    </citation>
    <scope>NUCLEOTIDE SEQUENCE</scope>
    <source>
        <strain evidence="2">CY357</strain>
    </source>
</reference>
<feature type="domain" description="Polysaccharide pyruvyl transferase" evidence="1">
    <location>
        <begin position="13"/>
        <end position="326"/>
    </location>
</feature>
<accession>A0A9X1QIL5</accession>
<organism evidence="2 3">
    <name type="scientific">Dyadobacter chenhuakuii</name>
    <dbReference type="NCBI Taxonomy" id="2909339"/>
    <lineage>
        <taxon>Bacteria</taxon>
        <taxon>Pseudomonadati</taxon>
        <taxon>Bacteroidota</taxon>
        <taxon>Cytophagia</taxon>
        <taxon>Cytophagales</taxon>
        <taxon>Spirosomataceae</taxon>
        <taxon>Dyadobacter</taxon>
    </lineage>
</organism>
<protein>
    <submittedName>
        <fullName evidence="2">Polysaccharide pyruvyl transferase family protein</fullName>
    </submittedName>
</protein>
<evidence type="ECO:0000259" key="1">
    <source>
        <dbReference type="Pfam" id="PF04230"/>
    </source>
</evidence>
<dbReference type="PANTHER" id="PTHR36836:SF1">
    <property type="entry name" value="COLANIC ACID BIOSYNTHESIS PROTEIN WCAK"/>
    <property type="match status" value="1"/>
</dbReference>
<evidence type="ECO:0000313" key="3">
    <source>
        <dbReference type="Proteomes" id="UP001139411"/>
    </source>
</evidence>
<dbReference type="EMBL" id="JAKFFV010000021">
    <property type="protein sequence ID" value="MCF2501509.1"/>
    <property type="molecule type" value="Genomic_DNA"/>
</dbReference>
<proteinExistence type="predicted"/>
<evidence type="ECO:0000313" key="2">
    <source>
        <dbReference type="EMBL" id="MCF2501509.1"/>
    </source>
</evidence>
<name>A0A9X1QIL5_9BACT</name>
<keyword evidence="2" id="KW-0808">Transferase</keyword>
<comment type="caution">
    <text evidence="2">The sequence shown here is derived from an EMBL/GenBank/DDBJ whole genome shotgun (WGS) entry which is preliminary data.</text>
</comment>
<dbReference type="AlphaFoldDB" id="A0A9X1QIL5"/>